<evidence type="ECO:0000259" key="1">
    <source>
        <dbReference type="Pfam" id="PF00534"/>
    </source>
</evidence>
<dbReference type="RefSeq" id="WP_406695899.1">
    <property type="nucleotide sequence ID" value="NZ_CP155447.1"/>
</dbReference>
<dbReference type="Gene3D" id="3.40.50.2000">
    <property type="entry name" value="Glycogen Phosphorylase B"/>
    <property type="match status" value="1"/>
</dbReference>
<keyword evidence="2" id="KW-0808">Transferase</keyword>
<name>A0AAU7CDF4_9BACT</name>
<dbReference type="Pfam" id="PF00534">
    <property type="entry name" value="Glycos_transf_1"/>
    <property type="match status" value="1"/>
</dbReference>
<gene>
    <name evidence="2" type="ORF">V5E97_33380</name>
</gene>
<dbReference type="EC" id="2.4.-.-" evidence="2"/>
<sequence>MRRWIHSALAPCVASRPQASDVVDSRSASSIASALLLKEPGPNGEKGVLLLGMESGWTDLERAGRSTRLFEDYDLVILSSWSPPQLHDFARLVGLSNDPIYVGISNRADAPTYELLAPAFTPIPLMACDWLDPDEFHPNPRAERDVDILMVANYAAYKRHWLLFEALRGMRRDIRVTLLGGPWEGRTLANIKNEIRDFGVRQDIELPGVLPIQQVYDYLGRARVSVIFSRREGACVAVAESFFSDTPVGMMREAHVGSRAYINAATGVLFDRRHLSGQLDRFLEKYEDFKPRAWAVENISCHRSSTRLNEILRLDAGRRGRPWTRDIAPLYWRYFTPRYLDANDARTLGLAAEGLHSRYGLHLSPPPDGWGPAHKNQA</sequence>
<reference evidence="2" key="1">
    <citation type="submission" date="2024-05" db="EMBL/GenBank/DDBJ databases">
        <title>Planctomycetes of the genus Singulisphaera possess chitinolytic capabilities.</title>
        <authorList>
            <person name="Ivanova A."/>
        </authorList>
    </citation>
    <scope>NUCLEOTIDE SEQUENCE</scope>
    <source>
        <strain evidence="2">Ch08T</strain>
    </source>
</reference>
<accession>A0AAU7CDF4</accession>
<dbReference type="SUPFAM" id="SSF53756">
    <property type="entry name" value="UDP-Glycosyltransferase/glycogen phosphorylase"/>
    <property type="match status" value="1"/>
</dbReference>
<feature type="domain" description="Glycosyl transferase family 1" evidence="1">
    <location>
        <begin position="136"/>
        <end position="286"/>
    </location>
</feature>
<organism evidence="2">
    <name type="scientific">Singulisphaera sp. Ch08</name>
    <dbReference type="NCBI Taxonomy" id="3120278"/>
    <lineage>
        <taxon>Bacteria</taxon>
        <taxon>Pseudomonadati</taxon>
        <taxon>Planctomycetota</taxon>
        <taxon>Planctomycetia</taxon>
        <taxon>Isosphaerales</taxon>
        <taxon>Isosphaeraceae</taxon>
        <taxon>Singulisphaera</taxon>
    </lineage>
</organism>
<dbReference type="EMBL" id="CP155447">
    <property type="protein sequence ID" value="XBH03162.1"/>
    <property type="molecule type" value="Genomic_DNA"/>
</dbReference>
<dbReference type="AlphaFoldDB" id="A0AAU7CDF4"/>
<dbReference type="GO" id="GO:0016757">
    <property type="term" value="F:glycosyltransferase activity"/>
    <property type="evidence" value="ECO:0007669"/>
    <property type="project" value="UniProtKB-KW"/>
</dbReference>
<proteinExistence type="predicted"/>
<protein>
    <submittedName>
        <fullName evidence="2">Glycosyltransferase</fullName>
        <ecNumber evidence="2">2.4.-.-</ecNumber>
    </submittedName>
</protein>
<dbReference type="InterPro" id="IPR001296">
    <property type="entry name" value="Glyco_trans_1"/>
</dbReference>
<keyword evidence="2" id="KW-0328">Glycosyltransferase</keyword>
<evidence type="ECO:0000313" key="2">
    <source>
        <dbReference type="EMBL" id="XBH03162.1"/>
    </source>
</evidence>